<protein>
    <submittedName>
        <fullName evidence="2">Uncharacterized protein</fullName>
    </submittedName>
</protein>
<reference evidence="2 3" key="1">
    <citation type="submission" date="2016-06" db="EMBL/GenBank/DDBJ databases">
        <title>Evolution of pathogenesis and genome organization in the Tremellales.</title>
        <authorList>
            <person name="Cuomo C."/>
            <person name="Litvintseva A."/>
            <person name="Heitman J."/>
            <person name="Chen Y."/>
            <person name="Sun S."/>
            <person name="Springer D."/>
            <person name="Dromer F."/>
            <person name="Young S."/>
            <person name="Zeng Q."/>
            <person name="Chapman S."/>
            <person name="Gujja S."/>
            <person name="Saif S."/>
            <person name="Birren B."/>
        </authorList>
    </citation>
    <scope>NUCLEOTIDE SEQUENCE [LARGE SCALE GENOMIC DNA]</scope>
    <source>
        <strain evidence="2 3">CBS 7118</strain>
    </source>
</reference>
<dbReference type="OrthoDB" id="2564619at2759"/>
<evidence type="ECO:0000313" key="3">
    <source>
        <dbReference type="Proteomes" id="UP000094819"/>
    </source>
</evidence>
<feature type="compositionally biased region" description="Polar residues" evidence="1">
    <location>
        <begin position="51"/>
        <end position="65"/>
    </location>
</feature>
<keyword evidence="3" id="KW-1185">Reference proteome</keyword>
<evidence type="ECO:0000313" key="2">
    <source>
        <dbReference type="EMBL" id="ODN90798.1"/>
    </source>
</evidence>
<sequence>MTPTPARSSGEGDTTPQMHPDHQSHTARRRRTGKLSQFFGETIDLNKSPAELSSTLPRSNSLTRKGSSRRSILPTSPPSPGFGGGAGGKWKTRRETMDAVLGEMWRSVQDERGKGGMKLDEVDRLGDLMSVLRDRRDQRERMGSRRWGTQEESIWSNGIASTIWRLVGKENGSLPVTDWLCPAAFGMVKGDGDVVIQEHVEGTLEEFLPGDQGKVVFTVRDYQLQDPSNGSVIHEAYINRRTWAIIILFNISFVVKVTGADELRVSHIRMEVC</sequence>
<dbReference type="Proteomes" id="UP000094819">
    <property type="component" value="Unassembled WGS sequence"/>
</dbReference>
<feature type="compositionally biased region" description="Polar residues" evidence="1">
    <location>
        <begin position="1"/>
        <end position="17"/>
    </location>
</feature>
<accession>A0A1E3IQI7</accession>
<organism evidence="2 3">
    <name type="scientific">Cryptococcus wingfieldii CBS 7118</name>
    <dbReference type="NCBI Taxonomy" id="1295528"/>
    <lineage>
        <taxon>Eukaryota</taxon>
        <taxon>Fungi</taxon>
        <taxon>Dikarya</taxon>
        <taxon>Basidiomycota</taxon>
        <taxon>Agaricomycotina</taxon>
        <taxon>Tremellomycetes</taxon>
        <taxon>Tremellales</taxon>
        <taxon>Cryptococcaceae</taxon>
        <taxon>Cryptococcus</taxon>
    </lineage>
</organism>
<proteinExistence type="predicted"/>
<dbReference type="EMBL" id="AWGH01000020">
    <property type="protein sequence ID" value="ODN90798.1"/>
    <property type="molecule type" value="Genomic_DNA"/>
</dbReference>
<dbReference type="AlphaFoldDB" id="A0A1E3IQI7"/>
<dbReference type="RefSeq" id="XP_019029900.1">
    <property type="nucleotide sequence ID" value="XM_019178181.1"/>
</dbReference>
<gene>
    <name evidence="2" type="ORF">L198_06115</name>
</gene>
<comment type="caution">
    <text evidence="2">The sequence shown here is derived from an EMBL/GenBank/DDBJ whole genome shotgun (WGS) entry which is preliminary data.</text>
</comment>
<feature type="region of interest" description="Disordered" evidence="1">
    <location>
        <begin position="1"/>
        <end position="91"/>
    </location>
</feature>
<dbReference type="GeneID" id="30195327"/>
<evidence type="ECO:0000256" key="1">
    <source>
        <dbReference type="SAM" id="MobiDB-lite"/>
    </source>
</evidence>
<name>A0A1E3IQI7_9TREE</name>